<feature type="domain" description="Glycosyltransferase 2-like" evidence="2">
    <location>
        <begin position="6"/>
        <end position="161"/>
    </location>
</feature>
<dbReference type="Proteomes" id="UP000712527">
    <property type="component" value="Unassembled WGS sequence"/>
</dbReference>
<dbReference type="RefSeq" id="WP_204793164.1">
    <property type="nucleotide sequence ID" value="NZ_JACSNQ010000006.1"/>
</dbReference>
<comment type="caution">
    <text evidence="3">The sequence shown here is derived from an EMBL/GenBank/DDBJ whole genome shotgun (WGS) entry which is preliminary data.</text>
</comment>
<evidence type="ECO:0000259" key="2">
    <source>
        <dbReference type="Pfam" id="PF00535"/>
    </source>
</evidence>
<dbReference type="PANTHER" id="PTHR48090:SF7">
    <property type="entry name" value="RFBJ PROTEIN"/>
    <property type="match status" value="1"/>
</dbReference>
<name>A0ABS2F1G5_9ACTN</name>
<accession>A0ABS2F1G5</accession>
<dbReference type="Pfam" id="PF00535">
    <property type="entry name" value="Glycos_transf_2"/>
    <property type="match status" value="1"/>
</dbReference>
<dbReference type="InterPro" id="IPR050256">
    <property type="entry name" value="Glycosyltransferase_2"/>
</dbReference>
<organism evidence="3 4">
    <name type="scientific">Olsenella profusa</name>
    <dbReference type="NCBI Taxonomy" id="138595"/>
    <lineage>
        <taxon>Bacteria</taxon>
        <taxon>Bacillati</taxon>
        <taxon>Actinomycetota</taxon>
        <taxon>Coriobacteriia</taxon>
        <taxon>Coriobacteriales</taxon>
        <taxon>Atopobiaceae</taxon>
        <taxon>Olsenella</taxon>
    </lineage>
</organism>
<dbReference type="PANTHER" id="PTHR48090">
    <property type="entry name" value="UNDECAPRENYL-PHOSPHATE 4-DEOXY-4-FORMAMIDO-L-ARABINOSE TRANSFERASE-RELATED"/>
    <property type="match status" value="1"/>
</dbReference>
<proteinExistence type="inferred from homology"/>
<evidence type="ECO:0000256" key="1">
    <source>
        <dbReference type="ARBA" id="ARBA00006739"/>
    </source>
</evidence>
<keyword evidence="4" id="KW-1185">Reference proteome</keyword>
<protein>
    <submittedName>
        <fullName evidence="3">Glycosyltransferase family 2 protein</fullName>
    </submittedName>
</protein>
<gene>
    <name evidence="3" type="ORF">H9X80_04580</name>
</gene>
<sequence length="226" mass="25282">MRVLAIIPAYNEEESLSSTIDEFLAAQTGCDYLVVNDGSSDGTEQVCREHGYNHVTHPTNLGLTAGVQTGMKYALAHGYDAALQFDADGQHVPSYIPTMVAEMEHSGADIVIGSRFVDKPKPLSMRMLGSRLIEAIIRLTTGQTVRDPTSGLRLYNRAMMEQFARRFDFGPEPDSVAYLMRHGAKVREVQAEMRERQAGESYLNFARSISYMARTCTSILFVQWFR</sequence>
<dbReference type="EMBL" id="JACSNQ010000006">
    <property type="protein sequence ID" value="MBM6774819.1"/>
    <property type="molecule type" value="Genomic_DNA"/>
</dbReference>
<evidence type="ECO:0000313" key="4">
    <source>
        <dbReference type="Proteomes" id="UP000712527"/>
    </source>
</evidence>
<dbReference type="InterPro" id="IPR029044">
    <property type="entry name" value="Nucleotide-diphossugar_trans"/>
</dbReference>
<reference evidence="3 4" key="1">
    <citation type="journal article" date="2021" name="Sci. Rep.">
        <title>The distribution of antibiotic resistance genes in chicken gut microbiota commensals.</title>
        <authorList>
            <person name="Juricova H."/>
            <person name="Matiasovicova J."/>
            <person name="Kubasova T."/>
            <person name="Cejkova D."/>
            <person name="Rychlik I."/>
        </authorList>
    </citation>
    <scope>NUCLEOTIDE SEQUENCE [LARGE SCALE GENOMIC DNA]</scope>
    <source>
        <strain evidence="3 4">An794</strain>
    </source>
</reference>
<comment type="similarity">
    <text evidence="1">Belongs to the glycosyltransferase 2 family.</text>
</comment>
<dbReference type="InterPro" id="IPR001173">
    <property type="entry name" value="Glyco_trans_2-like"/>
</dbReference>
<dbReference type="CDD" id="cd04179">
    <property type="entry name" value="DPM_DPG-synthase_like"/>
    <property type="match status" value="1"/>
</dbReference>
<dbReference type="SUPFAM" id="SSF53448">
    <property type="entry name" value="Nucleotide-diphospho-sugar transferases"/>
    <property type="match status" value="1"/>
</dbReference>
<evidence type="ECO:0000313" key="3">
    <source>
        <dbReference type="EMBL" id="MBM6774819.1"/>
    </source>
</evidence>
<dbReference type="Gene3D" id="3.90.550.10">
    <property type="entry name" value="Spore Coat Polysaccharide Biosynthesis Protein SpsA, Chain A"/>
    <property type="match status" value="1"/>
</dbReference>